<dbReference type="Pfam" id="PF00881">
    <property type="entry name" value="Nitroreductase"/>
    <property type="match status" value="2"/>
</dbReference>
<feature type="domain" description="Nitroreductase" evidence="4">
    <location>
        <begin position="53"/>
        <end position="147"/>
    </location>
</feature>
<name>A0A5C7ABQ9_9GAMM</name>
<dbReference type="OrthoDB" id="9784375at2"/>
<organism evidence="5 6">
    <name type="scientific">Psychrobacter frigidicola</name>
    <dbReference type="NCBI Taxonomy" id="45611"/>
    <lineage>
        <taxon>Bacteria</taxon>
        <taxon>Pseudomonadati</taxon>
        <taxon>Pseudomonadota</taxon>
        <taxon>Gammaproteobacteria</taxon>
        <taxon>Moraxellales</taxon>
        <taxon>Moraxellaceae</taxon>
        <taxon>Psychrobacter</taxon>
    </lineage>
</organism>
<feature type="domain" description="Nitroreductase" evidence="4">
    <location>
        <begin position="200"/>
        <end position="254"/>
    </location>
</feature>
<dbReference type="AlphaFoldDB" id="A0A5C7ABQ9"/>
<evidence type="ECO:0000259" key="4">
    <source>
        <dbReference type="Pfam" id="PF00881"/>
    </source>
</evidence>
<evidence type="ECO:0000256" key="3">
    <source>
        <dbReference type="SAM" id="MobiDB-lite"/>
    </source>
</evidence>
<protein>
    <submittedName>
        <fullName evidence="5">Nitroreductase family protein</fullName>
    </submittedName>
</protein>
<dbReference type="RefSeq" id="WP_147222596.1">
    <property type="nucleotide sequence ID" value="NZ_CAJGYY010000001.1"/>
</dbReference>
<dbReference type="EMBL" id="VORZ01000001">
    <property type="protein sequence ID" value="TXD98283.1"/>
    <property type="molecule type" value="Genomic_DNA"/>
</dbReference>
<dbReference type="PANTHER" id="PTHR43673">
    <property type="entry name" value="NAD(P)H NITROREDUCTASE YDGI-RELATED"/>
    <property type="match status" value="1"/>
</dbReference>
<dbReference type="PANTHER" id="PTHR43673:SF10">
    <property type="entry name" value="NADH DEHYDROGENASE_NAD(P)H NITROREDUCTASE XCC3605-RELATED"/>
    <property type="match status" value="1"/>
</dbReference>
<dbReference type="InterPro" id="IPR029479">
    <property type="entry name" value="Nitroreductase"/>
</dbReference>
<feature type="compositionally biased region" description="Polar residues" evidence="3">
    <location>
        <begin position="9"/>
        <end position="20"/>
    </location>
</feature>
<dbReference type="SUPFAM" id="SSF55469">
    <property type="entry name" value="FMN-dependent nitroreductase-like"/>
    <property type="match status" value="1"/>
</dbReference>
<feature type="region of interest" description="Disordered" evidence="3">
    <location>
        <begin position="1"/>
        <end position="28"/>
    </location>
</feature>
<evidence type="ECO:0000256" key="2">
    <source>
        <dbReference type="ARBA" id="ARBA00023002"/>
    </source>
</evidence>
<reference evidence="5 6" key="1">
    <citation type="submission" date="2019-08" db="EMBL/GenBank/DDBJ databases">
        <title>Genome sequence of Psychrobacter frigidicola ACAM304 (type strain).</title>
        <authorList>
            <person name="Bowman J.P."/>
        </authorList>
    </citation>
    <scope>NUCLEOTIDE SEQUENCE [LARGE SCALE GENOMIC DNA]</scope>
    <source>
        <strain evidence="5 6">ACAM 304</strain>
    </source>
</reference>
<accession>A0A5C7ABQ9</accession>
<dbReference type="InterPro" id="IPR000415">
    <property type="entry name" value="Nitroreductase-like"/>
</dbReference>
<proteinExistence type="inferred from homology"/>
<sequence length="277" mass="31005">MKPADTYASPINTSNNQTAKQCGDSADKETVTGKEQVDNTATPQLQAFCQVVESRRSVRRFTDTPISDEVLTECLRLAMLAPNSSNLQPWEFYVIDSRDARKTAVKNCMNQNAAKTAARLIAVVARTDNWHNHAKQILREYPEMPVPKKVKAYYNKVVTMDFIRGPVNVVSAAKWGVTQVVRKVKGPIKSPYYTFNDVKNWATNNTALAAGNLMLALRAHGFDSCAMGGFDEPAMKRLLKLGNDHHIVMMIGAGERADNGIYNEQFRFAQDQFVHYI</sequence>
<keyword evidence="6" id="KW-1185">Reference proteome</keyword>
<comment type="caution">
    <text evidence="5">The sequence shown here is derived from an EMBL/GenBank/DDBJ whole genome shotgun (WGS) entry which is preliminary data.</text>
</comment>
<evidence type="ECO:0000313" key="5">
    <source>
        <dbReference type="EMBL" id="TXD98283.1"/>
    </source>
</evidence>
<evidence type="ECO:0000256" key="1">
    <source>
        <dbReference type="ARBA" id="ARBA00007118"/>
    </source>
</evidence>
<evidence type="ECO:0000313" key="6">
    <source>
        <dbReference type="Proteomes" id="UP000321903"/>
    </source>
</evidence>
<dbReference type="Proteomes" id="UP000321903">
    <property type="component" value="Unassembled WGS sequence"/>
</dbReference>
<comment type="similarity">
    <text evidence="1">Belongs to the nitroreductase family.</text>
</comment>
<keyword evidence="2" id="KW-0560">Oxidoreductase</keyword>
<dbReference type="GO" id="GO:0016491">
    <property type="term" value="F:oxidoreductase activity"/>
    <property type="evidence" value="ECO:0007669"/>
    <property type="project" value="UniProtKB-KW"/>
</dbReference>
<gene>
    <name evidence="5" type="ORF">ES754_04975</name>
</gene>
<dbReference type="CDD" id="cd02137">
    <property type="entry name" value="MhqN-like"/>
    <property type="match status" value="1"/>
</dbReference>
<dbReference type="Gene3D" id="3.40.109.10">
    <property type="entry name" value="NADH Oxidase"/>
    <property type="match status" value="1"/>
</dbReference>